<evidence type="ECO:0000259" key="5">
    <source>
        <dbReference type="Pfam" id="PF00535"/>
    </source>
</evidence>
<protein>
    <submittedName>
        <fullName evidence="7">Glycosyl transferase</fullName>
    </submittedName>
</protein>
<feature type="transmembrane region" description="Helical" evidence="4">
    <location>
        <begin position="399"/>
        <end position="421"/>
    </location>
</feature>
<sequence length="482" mass="54852">MMNAITNIVSYLPYLFAWFLLGYMGIVVLVYTGMLLLSVVQLKREQKLNKQEVYDDYLELTYTKPVSILVPAYNEETGIIETVRSLLSLKYPQTEIVVVNDGSTDQTLEVIIEHFQMVKVGKVIRKQIETEPIKGVYQSTIFPHLLLVDKSNGGKADALNAGLNVSKYPYFCSIDGDSILETDALLKVMKPIVTSRDDEDEVIASGGNVRIANGSDIQMGSVLSVQLAKNPLVVMQVIEYLRAFLMGRIGLSRHNMVLIISGAFSVFAKKWVMEAGGYSKKTVGEDMELVVRLHRLVKEKRLKKRITFVPDPVCWTEAPATFRVLQRQRSRWHRGLMESLWLHRGMTFNPKYGLVGTASIPYFWIVEFFGPVVELMGYLYIVFAFFFGGLYVEFALALFLLFVLYGTVFSMTAVILEGWSLKRYPKVSDMSRLMIFSLFEALWYRPLTVLWRFGAIIEALFRSKAWGEMTRKGLTKAEQKAS</sequence>
<dbReference type="EMBL" id="LILD01000001">
    <property type="protein sequence ID" value="KOO38938.1"/>
    <property type="molecule type" value="Genomic_DNA"/>
</dbReference>
<dbReference type="AlphaFoldDB" id="A0A0M0KKL7"/>
<comment type="caution">
    <text evidence="7">The sequence shown here is derived from an EMBL/GenBank/DDBJ whole genome shotgun (WGS) entry which is preliminary data.</text>
</comment>
<dbReference type="InterPro" id="IPR029044">
    <property type="entry name" value="Nucleotide-diphossugar_trans"/>
</dbReference>
<dbReference type="SUPFAM" id="SSF53448">
    <property type="entry name" value="Nucleotide-diphospho-sugar transferases"/>
    <property type="match status" value="1"/>
</dbReference>
<accession>A0A0M0KKL7</accession>
<keyword evidence="4" id="KW-0812">Transmembrane</keyword>
<dbReference type="PATRIC" id="fig|136160.3.peg.2083"/>
<name>A0A0M0KKL7_ALKHA</name>
<dbReference type="GeneID" id="87597772"/>
<dbReference type="GO" id="GO:0016757">
    <property type="term" value="F:glycosyltransferase activity"/>
    <property type="evidence" value="ECO:0007669"/>
    <property type="project" value="UniProtKB-KW"/>
</dbReference>
<organism evidence="7">
    <name type="scientific">Halalkalibacterium halodurans</name>
    <name type="common">Bacillus halodurans</name>
    <dbReference type="NCBI Taxonomy" id="86665"/>
    <lineage>
        <taxon>Bacteria</taxon>
        <taxon>Bacillati</taxon>
        <taxon>Bacillota</taxon>
        <taxon>Bacilli</taxon>
        <taxon>Bacillales</taxon>
        <taxon>Bacillaceae</taxon>
        <taxon>Halalkalibacterium (ex Joshi et al. 2022)</taxon>
    </lineage>
</organism>
<evidence type="ECO:0000256" key="1">
    <source>
        <dbReference type="ARBA" id="ARBA00006739"/>
    </source>
</evidence>
<dbReference type="InterPro" id="IPR001173">
    <property type="entry name" value="Glyco_trans_2-like"/>
</dbReference>
<dbReference type="PANTHER" id="PTHR43630">
    <property type="entry name" value="POLY-BETA-1,6-N-ACETYL-D-GLUCOSAMINE SYNTHASE"/>
    <property type="match status" value="1"/>
</dbReference>
<feature type="domain" description="Glycosyltransferase 2-like" evidence="5">
    <location>
        <begin position="67"/>
        <end position="195"/>
    </location>
</feature>
<keyword evidence="2" id="KW-0328">Glycosyltransferase</keyword>
<evidence type="ECO:0000259" key="6">
    <source>
        <dbReference type="Pfam" id="PF13632"/>
    </source>
</evidence>
<feature type="transmembrane region" description="Helical" evidence="4">
    <location>
        <begin position="15"/>
        <end position="40"/>
    </location>
</feature>
<dbReference type="Gene3D" id="3.90.550.10">
    <property type="entry name" value="Spore Coat Polysaccharide Biosynthesis Protein SpsA, Chain A"/>
    <property type="match status" value="1"/>
</dbReference>
<proteinExistence type="inferred from homology"/>
<reference evidence="7" key="1">
    <citation type="submission" date="2015-08" db="EMBL/GenBank/DDBJ databases">
        <title>Complete DNA Sequence of Pseudomonas syringae pv. actinidiae, the Causal Agent of Kiwifruit Canker Disease.</title>
        <authorList>
            <person name="Rikkerink E.H.A."/>
            <person name="Fineran P.C."/>
        </authorList>
    </citation>
    <scope>NUCLEOTIDE SEQUENCE</scope>
    <source>
        <strain evidence="7">DSM 13666</strain>
    </source>
</reference>
<keyword evidence="4" id="KW-0472">Membrane</keyword>
<evidence type="ECO:0000256" key="3">
    <source>
        <dbReference type="ARBA" id="ARBA00022679"/>
    </source>
</evidence>
<dbReference type="Pfam" id="PF13632">
    <property type="entry name" value="Glyco_trans_2_3"/>
    <property type="match status" value="1"/>
</dbReference>
<evidence type="ECO:0000256" key="4">
    <source>
        <dbReference type="SAM" id="Phobius"/>
    </source>
</evidence>
<feature type="domain" description="Glycosyltransferase 2-like" evidence="6">
    <location>
        <begin position="245"/>
        <end position="405"/>
    </location>
</feature>
<gene>
    <name evidence="7" type="ORF">AMD02_08715</name>
</gene>
<comment type="similarity">
    <text evidence="1">Belongs to the glycosyltransferase 2 family.</text>
</comment>
<evidence type="ECO:0000256" key="2">
    <source>
        <dbReference type="ARBA" id="ARBA00022676"/>
    </source>
</evidence>
<keyword evidence="3 7" id="KW-0808">Transferase</keyword>
<dbReference type="Pfam" id="PF00535">
    <property type="entry name" value="Glycos_transf_2"/>
    <property type="match status" value="1"/>
</dbReference>
<evidence type="ECO:0000313" key="7">
    <source>
        <dbReference type="EMBL" id="KOO38938.1"/>
    </source>
</evidence>
<keyword evidence="4" id="KW-1133">Transmembrane helix</keyword>
<dbReference type="CDD" id="cd06423">
    <property type="entry name" value="CESA_like"/>
    <property type="match status" value="1"/>
</dbReference>
<dbReference type="RefSeq" id="WP_053431049.1">
    <property type="nucleotide sequence ID" value="NZ_CP040441.1"/>
</dbReference>
<dbReference type="PANTHER" id="PTHR43630:SF1">
    <property type="entry name" value="POLY-BETA-1,6-N-ACETYL-D-GLUCOSAMINE SYNTHASE"/>
    <property type="match status" value="1"/>
</dbReference>